<dbReference type="GeneID" id="111461076"/>
<dbReference type="SUPFAM" id="SSF81383">
    <property type="entry name" value="F-box domain"/>
    <property type="match status" value="1"/>
</dbReference>
<dbReference type="RefSeq" id="XP_022960302.1">
    <property type="nucleotide sequence ID" value="XM_023104534.1"/>
</dbReference>
<dbReference type="AlphaFoldDB" id="A0A6J1H715"/>
<dbReference type="InterPro" id="IPR025886">
    <property type="entry name" value="PP2-like"/>
</dbReference>
<proteinExistence type="predicted"/>
<dbReference type="SMART" id="SM00256">
    <property type="entry name" value="FBOX"/>
    <property type="match status" value="1"/>
</dbReference>
<dbReference type="Proteomes" id="UP000504609">
    <property type="component" value="Unplaced"/>
</dbReference>
<reference evidence="3" key="1">
    <citation type="submission" date="2025-08" db="UniProtKB">
        <authorList>
            <consortium name="RefSeq"/>
        </authorList>
    </citation>
    <scope>IDENTIFICATION</scope>
    <source>
        <tissue evidence="3">Young leaves</tissue>
    </source>
</reference>
<dbReference type="PANTHER" id="PTHR32278">
    <property type="entry name" value="F-BOX DOMAIN-CONTAINING PROTEIN"/>
    <property type="match status" value="1"/>
</dbReference>
<name>A0A6J1H715_CUCMO</name>
<feature type="domain" description="F-box" evidence="1">
    <location>
        <begin position="4"/>
        <end position="50"/>
    </location>
</feature>
<evidence type="ECO:0000313" key="3">
    <source>
        <dbReference type="RefSeq" id="XP_022960302.1"/>
    </source>
</evidence>
<dbReference type="PANTHER" id="PTHR32278:SF150">
    <property type="entry name" value="F-BOX DOMAIN-CONTAINING PROTEIN"/>
    <property type="match status" value="1"/>
</dbReference>
<dbReference type="Pfam" id="PF12937">
    <property type="entry name" value="F-box-like"/>
    <property type="match status" value="1"/>
</dbReference>
<protein>
    <submittedName>
        <fullName evidence="3">F-box protein PP2-B11-like isoform X1</fullName>
    </submittedName>
</protein>
<organism evidence="2 3">
    <name type="scientific">Cucurbita moschata</name>
    <name type="common">Winter crookneck squash</name>
    <name type="synonym">Cucurbita pepo var. moschata</name>
    <dbReference type="NCBI Taxonomy" id="3662"/>
    <lineage>
        <taxon>Eukaryota</taxon>
        <taxon>Viridiplantae</taxon>
        <taxon>Streptophyta</taxon>
        <taxon>Embryophyta</taxon>
        <taxon>Tracheophyta</taxon>
        <taxon>Spermatophyta</taxon>
        <taxon>Magnoliopsida</taxon>
        <taxon>eudicotyledons</taxon>
        <taxon>Gunneridae</taxon>
        <taxon>Pentapetalae</taxon>
        <taxon>rosids</taxon>
        <taxon>fabids</taxon>
        <taxon>Cucurbitales</taxon>
        <taxon>Cucurbitaceae</taxon>
        <taxon>Cucurbiteae</taxon>
        <taxon>Cucurbita</taxon>
    </lineage>
</organism>
<dbReference type="Gene3D" id="1.20.1280.50">
    <property type="match status" value="1"/>
</dbReference>
<dbReference type="Pfam" id="PF14299">
    <property type="entry name" value="PP2"/>
    <property type="match status" value="1"/>
</dbReference>
<dbReference type="CDD" id="cd22162">
    <property type="entry name" value="F-box_AtSKIP3-like"/>
    <property type="match status" value="1"/>
</dbReference>
<keyword evidence="2" id="KW-1185">Reference proteome</keyword>
<dbReference type="KEGG" id="cmos:111461076"/>
<dbReference type="InterPro" id="IPR001810">
    <property type="entry name" value="F-box_dom"/>
</dbReference>
<gene>
    <name evidence="3" type="primary">LOC111461076</name>
</gene>
<sequence length="267" mass="30596">MDDIDWLTQLPEECISRILALTPVKDGCRAAAVSRTFRSIASSDAVWEARLPSDIKDVISQSSSPSLPEFLNSLSRKDLYFRLSDHPLLIGTGNTFQSFGLEKESGKVRYMRGAKDLKIVWSDTPQYWQWEHDPQSRFGVVARLDHVWWLEIEGRIEARKLSLKTNYAAHFVFKLTEEAQVFERKPVKLRVYSEGDDTQEAKQVLLEPPEGAPTQIRERQDGWMEVHMGEFYNHSGDDGSIIFNLQQLARSPYQGLIVEGIEIRPVN</sequence>
<dbReference type="PROSITE" id="PS50181">
    <property type="entry name" value="FBOX"/>
    <property type="match status" value="1"/>
</dbReference>
<dbReference type="InterPro" id="IPR036047">
    <property type="entry name" value="F-box-like_dom_sf"/>
</dbReference>
<evidence type="ECO:0000313" key="2">
    <source>
        <dbReference type="Proteomes" id="UP000504609"/>
    </source>
</evidence>
<evidence type="ECO:0000259" key="1">
    <source>
        <dbReference type="PROSITE" id="PS50181"/>
    </source>
</evidence>
<accession>A0A6J1H715</accession>